<dbReference type="SUPFAM" id="SSF56954">
    <property type="entry name" value="Outer membrane efflux proteins (OEP)"/>
    <property type="match status" value="1"/>
</dbReference>
<protein>
    <submittedName>
        <fullName evidence="4">Efflux transporter outer membrane subunit</fullName>
    </submittedName>
</protein>
<accession>A0A4P9IYD2</accession>
<keyword evidence="2" id="KW-0472">Membrane</keyword>
<proteinExistence type="inferred from homology"/>
<dbReference type="PANTHER" id="PTHR30203">
    <property type="entry name" value="OUTER MEMBRANE CATION EFFLUX PROTEIN"/>
    <property type="match status" value="1"/>
</dbReference>
<reference evidence="4 5" key="1">
    <citation type="submission" date="2019-05" db="EMBL/GenBank/DDBJ databases">
        <title>Complete genome sequence of Pseudoalteromonas sp. 16-SW-7(T) isolated from the Okhotsk Sea, Russia.</title>
        <authorList>
            <person name="Nguyen T.H."/>
            <person name="Nedashkovskaya O.I."/>
            <person name="Kim S.-G."/>
        </authorList>
    </citation>
    <scope>NUCLEOTIDE SEQUENCE [LARGE SCALE GENOMIC DNA]</scope>
    <source>
        <strain evidence="4 5">16-SW-7</strain>
    </source>
</reference>
<dbReference type="NCBIfam" id="TIGR01845">
    <property type="entry name" value="outer_NodT"/>
    <property type="match status" value="1"/>
</dbReference>
<dbReference type="Gene3D" id="1.20.1600.10">
    <property type="entry name" value="Outer membrane efflux proteins (OEP)"/>
    <property type="match status" value="1"/>
</dbReference>
<keyword evidence="2" id="KW-0564">Palmitate</keyword>
<evidence type="ECO:0000256" key="2">
    <source>
        <dbReference type="RuleBase" id="RU362097"/>
    </source>
</evidence>
<dbReference type="PANTHER" id="PTHR30203:SF25">
    <property type="entry name" value="OUTER MEMBRANE PROTEIN-RELATED"/>
    <property type="match status" value="1"/>
</dbReference>
<dbReference type="InterPro" id="IPR010131">
    <property type="entry name" value="MdtP/NodT-like"/>
</dbReference>
<dbReference type="Pfam" id="PF02321">
    <property type="entry name" value="OEP"/>
    <property type="match status" value="2"/>
</dbReference>
<evidence type="ECO:0000313" key="3">
    <source>
        <dbReference type="EMBL" id="MDP4482538.1"/>
    </source>
</evidence>
<keyword evidence="2" id="KW-0449">Lipoprotein</keyword>
<dbReference type="GeneID" id="88774505"/>
<comment type="subcellular location">
    <subcellularLocation>
        <location evidence="2">Cell outer membrane</location>
        <topology evidence="2">Lipid-anchor</topology>
    </subcellularLocation>
</comment>
<dbReference type="AlphaFoldDB" id="A0A4P9IYD2"/>
<reference evidence="3 6" key="2">
    <citation type="submission" date="2023-04" db="EMBL/GenBank/DDBJ databases">
        <title>Novel Pseudoalteromonas species isolated from Pacific coral.</title>
        <authorList>
            <person name="Videau P."/>
            <person name="Shlafstein M.D."/>
            <person name="Oline D.K."/>
            <person name="Strangman W.K."/>
            <person name="Hahnke R.L."/>
            <person name="Saw J.H."/>
            <person name="Ushijima B."/>
        </authorList>
    </citation>
    <scope>NUCLEOTIDE SEQUENCE [LARGE SCALE GENOMIC DNA]</scope>
    <source>
        <strain evidence="3 6">LMG 14908</strain>
    </source>
</reference>
<evidence type="ECO:0000313" key="5">
    <source>
        <dbReference type="Proteomes" id="UP000310065"/>
    </source>
</evidence>
<dbReference type="PROSITE" id="PS51257">
    <property type="entry name" value="PROKAR_LIPOPROTEIN"/>
    <property type="match status" value="1"/>
</dbReference>
<name>A0A4P9IYD2_9GAMM</name>
<evidence type="ECO:0000313" key="6">
    <source>
        <dbReference type="Proteomes" id="UP001242314"/>
    </source>
</evidence>
<dbReference type="RefSeq" id="WP_052201190.1">
    <property type="nucleotide sequence ID" value="NZ_CP040558.1"/>
</dbReference>
<dbReference type="Gene3D" id="2.20.200.10">
    <property type="entry name" value="Outer membrane efflux proteins (OEP)"/>
    <property type="match status" value="1"/>
</dbReference>
<dbReference type="EMBL" id="JASGWX010000001">
    <property type="protein sequence ID" value="MDP4482538.1"/>
    <property type="molecule type" value="Genomic_DNA"/>
</dbReference>
<dbReference type="Proteomes" id="UP001242314">
    <property type="component" value="Unassembled WGS sequence"/>
</dbReference>
<organism evidence="4 5">
    <name type="scientific">Pseudoalteromonas distincta</name>
    <dbReference type="NCBI Taxonomy" id="77608"/>
    <lineage>
        <taxon>Bacteria</taxon>
        <taxon>Pseudomonadati</taxon>
        <taxon>Pseudomonadota</taxon>
        <taxon>Gammaproteobacteria</taxon>
        <taxon>Alteromonadales</taxon>
        <taxon>Pseudoalteromonadaceae</taxon>
        <taxon>Pseudoalteromonas</taxon>
    </lineage>
</organism>
<sequence>MAILRFNKRLFNYSRHTAIALTSIAILSGCVVGPTFEEPNANINNTVVTPTADFGQGEQSNKAELVWNWWTILNDPILTELEQKAQLGNLDLQMASSRIAQSRAALGIASSERLPNVSAGFDYKREGLSENGKFVALGAPPDADNFWQLGFDASWELDLWGRNKRIEEGAIAMLQASLFEREAVRVSLAGEVAKAYLLLRSAQTQLEITHENKSIAERILTLVQSREKNGVSTRFETISAQAELATINAGLPEVTQRRNTLMNALALLIGEQPRALNALLAARIPQPHIPTGIPKVIPSEFVKRRPDILQAQANLHSAVAAIGAAQADFYPRITLTGTLGVEGYAQHDLSTWDSRVFSVGPNVYLPIFQGGRLKSQLKLTKEREKNAALNYRQTVLKAWHEVDNAVDGWAAQQNHHDKVEIAYNFNKQALHSVERAYQQGAADYLSVLTAQRHLLASQTNLNNSATNASLAVVSLYKSLGGGWNPDILPKKTSARNEIVAEGE</sequence>
<keyword evidence="2" id="KW-1134">Transmembrane beta strand</keyword>
<dbReference type="KEGG" id="pdv:FFU37_02505"/>
<comment type="similarity">
    <text evidence="1 2">Belongs to the outer membrane factor (OMF) (TC 1.B.17) family.</text>
</comment>
<dbReference type="EMBL" id="CP040558">
    <property type="protein sequence ID" value="QCU73403.1"/>
    <property type="molecule type" value="Genomic_DNA"/>
</dbReference>
<evidence type="ECO:0000256" key="1">
    <source>
        <dbReference type="ARBA" id="ARBA00007613"/>
    </source>
</evidence>
<dbReference type="InterPro" id="IPR003423">
    <property type="entry name" value="OMP_efflux"/>
</dbReference>
<keyword evidence="2" id="KW-0812">Transmembrane</keyword>
<dbReference type="GO" id="GO:0009279">
    <property type="term" value="C:cell outer membrane"/>
    <property type="evidence" value="ECO:0007669"/>
    <property type="project" value="UniProtKB-SubCell"/>
</dbReference>
<dbReference type="Proteomes" id="UP000310065">
    <property type="component" value="Chromosome L1"/>
</dbReference>
<dbReference type="GO" id="GO:0015562">
    <property type="term" value="F:efflux transmembrane transporter activity"/>
    <property type="evidence" value="ECO:0007669"/>
    <property type="project" value="InterPro"/>
</dbReference>
<keyword evidence="6" id="KW-1185">Reference proteome</keyword>
<gene>
    <name evidence="4" type="ORF">FFU37_02505</name>
    <name evidence="3" type="ORF">QDH73_00570</name>
</gene>
<evidence type="ECO:0000313" key="4">
    <source>
        <dbReference type="EMBL" id="QCU73403.1"/>
    </source>
</evidence>